<feature type="compositionally biased region" description="Polar residues" evidence="1">
    <location>
        <begin position="48"/>
        <end position="57"/>
    </location>
</feature>
<organism evidence="2 3">
    <name type="scientific">Oculimacula yallundae</name>
    <dbReference type="NCBI Taxonomy" id="86028"/>
    <lineage>
        <taxon>Eukaryota</taxon>
        <taxon>Fungi</taxon>
        <taxon>Dikarya</taxon>
        <taxon>Ascomycota</taxon>
        <taxon>Pezizomycotina</taxon>
        <taxon>Leotiomycetes</taxon>
        <taxon>Helotiales</taxon>
        <taxon>Ploettnerulaceae</taxon>
        <taxon>Oculimacula</taxon>
    </lineage>
</organism>
<reference evidence="2 3" key="1">
    <citation type="journal article" date="2024" name="Commun. Biol.">
        <title>Comparative genomic analysis of thermophilic fungi reveals convergent evolutionary adaptations and gene losses.</title>
        <authorList>
            <person name="Steindorff A.S."/>
            <person name="Aguilar-Pontes M.V."/>
            <person name="Robinson A.J."/>
            <person name="Andreopoulos B."/>
            <person name="LaButti K."/>
            <person name="Kuo A."/>
            <person name="Mondo S."/>
            <person name="Riley R."/>
            <person name="Otillar R."/>
            <person name="Haridas S."/>
            <person name="Lipzen A."/>
            <person name="Grimwood J."/>
            <person name="Schmutz J."/>
            <person name="Clum A."/>
            <person name="Reid I.D."/>
            <person name="Moisan M.C."/>
            <person name="Butler G."/>
            <person name="Nguyen T.T.M."/>
            <person name="Dewar K."/>
            <person name="Conant G."/>
            <person name="Drula E."/>
            <person name="Henrissat B."/>
            <person name="Hansel C."/>
            <person name="Singer S."/>
            <person name="Hutchinson M.I."/>
            <person name="de Vries R.P."/>
            <person name="Natvig D.O."/>
            <person name="Powell A.J."/>
            <person name="Tsang A."/>
            <person name="Grigoriev I.V."/>
        </authorList>
    </citation>
    <scope>NUCLEOTIDE SEQUENCE [LARGE SCALE GENOMIC DNA]</scope>
    <source>
        <strain evidence="2 3">CBS 494.80</strain>
    </source>
</reference>
<dbReference type="Proteomes" id="UP001595075">
    <property type="component" value="Unassembled WGS sequence"/>
</dbReference>
<evidence type="ECO:0000313" key="2">
    <source>
        <dbReference type="EMBL" id="KAL2065903.1"/>
    </source>
</evidence>
<gene>
    <name evidence="2" type="ORF">VTL71DRAFT_3573</name>
</gene>
<evidence type="ECO:0000313" key="3">
    <source>
        <dbReference type="Proteomes" id="UP001595075"/>
    </source>
</evidence>
<name>A0ABR4C9Q9_9HELO</name>
<comment type="caution">
    <text evidence="2">The sequence shown here is derived from an EMBL/GenBank/DDBJ whole genome shotgun (WGS) entry which is preliminary data.</text>
</comment>
<evidence type="ECO:0000256" key="1">
    <source>
        <dbReference type="SAM" id="MobiDB-lite"/>
    </source>
</evidence>
<feature type="compositionally biased region" description="Polar residues" evidence="1">
    <location>
        <begin position="71"/>
        <end position="85"/>
    </location>
</feature>
<proteinExistence type="predicted"/>
<protein>
    <submittedName>
        <fullName evidence="2">Uncharacterized protein</fullName>
    </submittedName>
</protein>
<accession>A0ABR4C9Q9</accession>
<sequence length="103" mass="11094">MPSDEFRAQKSLSRSKKTNKKVDHEHAAILVETPEDVNCETPRDAAESSMNALSPRTNGKGKQRQEKRIPSGTTARQTDGFSEGSTRGGRGHAELAGPFEGAA</sequence>
<feature type="region of interest" description="Disordered" evidence="1">
    <location>
        <begin position="1"/>
        <end position="103"/>
    </location>
</feature>
<keyword evidence="3" id="KW-1185">Reference proteome</keyword>
<dbReference type="EMBL" id="JAZHXI010000012">
    <property type="protein sequence ID" value="KAL2065903.1"/>
    <property type="molecule type" value="Genomic_DNA"/>
</dbReference>